<proteinExistence type="predicted"/>
<feature type="coiled-coil region" evidence="1">
    <location>
        <begin position="8"/>
        <end position="64"/>
    </location>
</feature>
<name>A0A0K2GHF3_NITMO</name>
<dbReference type="RefSeq" id="WP_053381163.1">
    <property type="nucleotide sequence ID" value="NZ_CP011801.1"/>
</dbReference>
<evidence type="ECO:0000313" key="3">
    <source>
        <dbReference type="Proteomes" id="UP000069205"/>
    </source>
</evidence>
<evidence type="ECO:0008006" key="4">
    <source>
        <dbReference type="Google" id="ProtNLM"/>
    </source>
</evidence>
<dbReference type="AlphaFoldDB" id="A0A0K2GHF3"/>
<dbReference type="PATRIC" id="fig|42253.5.peg.3842"/>
<keyword evidence="3" id="KW-1185">Reference proteome</keyword>
<gene>
    <name evidence="2" type="ORF">NITMOv2_3897</name>
</gene>
<keyword evidence="1" id="KW-0175">Coiled coil</keyword>
<dbReference type="OrthoDB" id="9813316at2"/>
<dbReference type="STRING" id="42253.NITMOv2_3897"/>
<dbReference type="Proteomes" id="UP000069205">
    <property type="component" value="Chromosome"/>
</dbReference>
<accession>A0A0K2GHF3</accession>
<sequence>MGLKEAYQDKLEAQLKEWTATLDQVKAKADAAEASARIEYYKQIDGARAQIAAAQAKLNELKASTEDAWASLKGGVEETWANLKTAVDGAVSKFK</sequence>
<evidence type="ECO:0000256" key="1">
    <source>
        <dbReference type="SAM" id="Coils"/>
    </source>
</evidence>
<dbReference type="EMBL" id="CP011801">
    <property type="protein sequence ID" value="ALA60284.1"/>
    <property type="molecule type" value="Genomic_DNA"/>
</dbReference>
<protein>
    <recommendedName>
        <fullName evidence="4">Coiled coil domain-containing protein</fullName>
    </recommendedName>
</protein>
<evidence type="ECO:0000313" key="2">
    <source>
        <dbReference type="EMBL" id="ALA60284.1"/>
    </source>
</evidence>
<reference evidence="2 3" key="1">
    <citation type="journal article" date="2015" name="Proc. Natl. Acad. Sci. U.S.A.">
        <title>Expanded metabolic versatility of ubiquitous nitrite-oxidizing bacteria from the genus Nitrospira.</title>
        <authorList>
            <person name="Koch H."/>
            <person name="Lucker S."/>
            <person name="Albertsen M."/>
            <person name="Kitzinger K."/>
            <person name="Herbold C."/>
            <person name="Spieck E."/>
            <person name="Nielsen P.H."/>
            <person name="Wagner M."/>
            <person name="Daims H."/>
        </authorList>
    </citation>
    <scope>NUCLEOTIDE SEQUENCE [LARGE SCALE GENOMIC DNA]</scope>
    <source>
        <strain evidence="2 3">NSP M-1</strain>
    </source>
</reference>
<dbReference type="KEGG" id="nmv:NITMOv2_3897"/>
<organism evidence="2 3">
    <name type="scientific">Nitrospira moscoviensis</name>
    <dbReference type="NCBI Taxonomy" id="42253"/>
    <lineage>
        <taxon>Bacteria</taxon>
        <taxon>Pseudomonadati</taxon>
        <taxon>Nitrospirota</taxon>
        <taxon>Nitrospiria</taxon>
        <taxon>Nitrospirales</taxon>
        <taxon>Nitrospiraceae</taxon>
        <taxon>Nitrospira</taxon>
    </lineage>
</organism>